<feature type="domain" description="PPIase FKBP-type" evidence="8">
    <location>
        <begin position="208"/>
        <end position="295"/>
    </location>
</feature>
<evidence type="ECO:0000259" key="8">
    <source>
        <dbReference type="PROSITE" id="PS50059"/>
    </source>
</evidence>
<sequence>MKKILSLAVIAAATLFASCNNGSPRASMKNDVDTLSYEIGLSQTAGIENYFQQSGIDSAYIDDFLRGVKDGALAGDDKKKQAYYAGVQAGVQMKTQMFPGIERMIFGNDSTKKLSLRNYLAGFTAGVRHKSALKINGVEIGPEQAGEDANKRFQVLRTKAMEEQYGPQRKEAQDFIEKKAKESGVKKLAEGVYYKVIKEGTGAVPSDTSVVRVQYEGKLPNGQVFDSTTRNNGGKAVPMNVGQSIPGFKVALSHMPVGSIWEIYIAYDQAYGEAGQGPIPPFSPLIFKVQLEGIGQ</sequence>
<evidence type="ECO:0000256" key="3">
    <source>
        <dbReference type="ARBA" id="ARBA00023110"/>
    </source>
</evidence>
<keyword evidence="7" id="KW-0732">Signal</keyword>
<dbReference type="PROSITE" id="PS50059">
    <property type="entry name" value="FKBP_PPIASE"/>
    <property type="match status" value="1"/>
</dbReference>
<dbReference type="EC" id="5.2.1.8" evidence="6"/>
<dbReference type="PANTHER" id="PTHR43811:SF23">
    <property type="entry name" value="FKBP-TYPE 22 KDA PEPTIDYL-PROLYL CIS-TRANS ISOMERASE"/>
    <property type="match status" value="1"/>
</dbReference>
<dbReference type="Pfam" id="PF00254">
    <property type="entry name" value="FKBP_C"/>
    <property type="match status" value="1"/>
</dbReference>
<dbReference type="InterPro" id="IPR046357">
    <property type="entry name" value="PPIase_dom_sf"/>
</dbReference>
<dbReference type="Pfam" id="PF01346">
    <property type="entry name" value="FKBP_N"/>
    <property type="match status" value="1"/>
</dbReference>
<protein>
    <recommendedName>
        <fullName evidence="6">Peptidyl-prolyl cis-trans isomerase</fullName>
        <ecNumber evidence="6">5.2.1.8</ecNumber>
    </recommendedName>
</protein>
<dbReference type="PANTHER" id="PTHR43811">
    <property type="entry name" value="FKBP-TYPE PEPTIDYL-PROLYL CIS-TRANS ISOMERASE FKPA"/>
    <property type="match status" value="1"/>
</dbReference>
<evidence type="ECO:0000256" key="1">
    <source>
        <dbReference type="ARBA" id="ARBA00000971"/>
    </source>
</evidence>
<dbReference type="GO" id="GO:0006457">
    <property type="term" value="P:protein folding"/>
    <property type="evidence" value="ECO:0007669"/>
    <property type="project" value="InterPro"/>
</dbReference>
<evidence type="ECO:0000256" key="4">
    <source>
        <dbReference type="ARBA" id="ARBA00023235"/>
    </source>
</evidence>
<dbReference type="PROSITE" id="PS51257">
    <property type="entry name" value="PROKAR_LIPOPROTEIN"/>
    <property type="match status" value="1"/>
</dbReference>
<comment type="similarity">
    <text evidence="2 6">Belongs to the FKBP-type PPIase family.</text>
</comment>
<keyword evidence="3 5" id="KW-0697">Rotamase</keyword>
<dbReference type="GO" id="GO:0003755">
    <property type="term" value="F:peptidyl-prolyl cis-trans isomerase activity"/>
    <property type="evidence" value="ECO:0007669"/>
    <property type="project" value="UniProtKB-UniRule"/>
</dbReference>
<keyword evidence="4 5" id="KW-0413">Isomerase</keyword>
<dbReference type="Gene3D" id="1.10.287.460">
    <property type="entry name" value="Peptidyl-prolyl cis-trans isomerase, FKBP-type, N-terminal domain"/>
    <property type="match status" value="1"/>
</dbReference>
<dbReference type="Gene3D" id="3.10.50.40">
    <property type="match status" value="1"/>
</dbReference>
<evidence type="ECO:0000313" key="9">
    <source>
        <dbReference type="EMBL" id="MBB3702223.1"/>
    </source>
</evidence>
<reference evidence="9 10" key="1">
    <citation type="submission" date="2020-08" db="EMBL/GenBank/DDBJ databases">
        <title>Genomic Encyclopedia of Type Strains, Phase IV (KMG-IV): sequencing the most valuable type-strain genomes for metagenomic binning, comparative biology and taxonomic classification.</title>
        <authorList>
            <person name="Goeker M."/>
        </authorList>
    </citation>
    <scope>NUCLEOTIDE SEQUENCE [LARGE SCALE GENOMIC DNA]</scope>
    <source>
        <strain evidence="9 10">DSM 22548</strain>
    </source>
</reference>
<comment type="catalytic activity">
    <reaction evidence="1 5 6">
        <text>[protein]-peptidylproline (omega=180) = [protein]-peptidylproline (omega=0)</text>
        <dbReference type="Rhea" id="RHEA:16237"/>
        <dbReference type="Rhea" id="RHEA-COMP:10747"/>
        <dbReference type="Rhea" id="RHEA-COMP:10748"/>
        <dbReference type="ChEBI" id="CHEBI:83833"/>
        <dbReference type="ChEBI" id="CHEBI:83834"/>
        <dbReference type="EC" id="5.2.1.8"/>
    </reaction>
</comment>
<evidence type="ECO:0000256" key="2">
    <source>
        <dbReference type="ARBA" id="ARBA00006577"/>
    </source>
</evidence>
<comment type="caution">
    <text evidence="9">The sequence shown here is derived from an EMBL/GenBank/DDBJ whole genome shotgun (WGS) entry which is preliminary data.</text>
</comment>
<dbReference type="SUPFAM" id="SSF54534">
    <property type="entry name" value="FKBP-like"/>
    <property type="match status" value="1"/>
</dbReference>
<proteinExistence type="inferred from homology"/>
<dbReference type="InterPro" id="IPR000774">
    <property type="entry name" value="PPIase_FKBP_N"/>
</dbReference>
<feature type="chain" id="PRO_5030994035" description="Peptidyl-prolyl cis-trans isomerase" evidence="7">
    <location>
        <begin position="18"/>
        <end position="296"/>
    </location>
</feature>
<dbReference type="Proteomes" id="UP000541425">
    <property type="component" value="Unassembled WGS sequence"/>
</dbReference>
<organism evidence="9 10">
    <name type="scientific">Alloprevotella rava</name>
    <dbReference type="NCBI Taxonomy" id="671218"/>
    <lineage>
        <taxon>Bacteria</taxon>
        <taxon>Pseudomonadati</taxon>
        <taxon>Bacteroidota</taxon>
        <taxon>Bacteroidia</taxon>
        <taxon>Bacteroidales</taxon>
        <taxon>Prevotellaceae</taxon>
        <taxon>Alloprevotella</taxon>
    </lineage>
</organism>
<feature type="signal peptide" evidence="7">
    <location>
        <begin position="1"/>
        <end position="17"/>
    </location>
</feature>
<evidence type="ECO:0000313" key="10">
    <source>
        <dbReference type="Proteomes" id="UP000541425"/>
    </source>
</evidence>
<evidence type="ECO:0000256" key="6">
    <source>
        <dbReference type="RuleBase" id="RU003915"/>
    </source>
</evidence>
<dbReference type="InterPro" id="IPR001179">
    <property type="entry name" value="PPIase_FKBP_dom"/>
</dbReference>
<dbReference type="AlphaFoldDB" id="A0A7W5UIV3"/>
<name>A0A7W5UIV3_9BACT</name>
<gene>
    <name evidence="9" type="ORF">FHS60_000676</name>
</gene>
<dbReference type="InterPro" id="IPR036944">
    <property type="entry name" value="PPIase_FKBP_N_sf"/>
</dbReference>
<dbReference type="RefSeq" id="WP_183694869.1">
    <property type="nucleotide sequence ID" value="NZ_JACICA010000002.1"/>
</dbReference>
<evidence type="ECO:0000256" key="5">
    <source>
        <dbReference type="PROSITE-ProRule" id="PRU00277"/>
    </source>
</evidence>
<dbReference type="EMBL" id="JACICA010000002">
    <property type="protein sequence ID" value="MBB3702223.1"/>
    <property type="molecule type" value="Genomic_DNA"/>
</dbReference>
<evidence type="ECO:0000256" key="7">
    <source>
        <dbReference type="SAM" id="SignalP"/>
    </source>
</evidence>
<accession>A0A7W5UIV3</accession>